<reference evidence="2" key="1">
    <citation type="submission" date="2023-06" db="EMBL/GenBank/DDBJ databases">
        <authorList>
            <person name="Kurt Z."/>
        </authorList>
    </citation>
    <scope>NUCLEOTIDE SEQUENCE</scope>
</reference>
<accession>A0AA86Q4G6</accession>
<name>A0AA86Q4G6_9EUKA</name>
<keyword evidence="1" id="KW-0812">Transmembrane</keyword>
<dbReference type="EMBL" id="CAXDID020000483">
    <property type="protein sequence ID" value="CAL6096221.1"/>
    <property type="molecule type" value="Genomic_DNA"/>
</dbReference>
<reference evidence="3 4" key="2">
    <citation type="submission" date="2024-07" db="EMBL/GenBank/DDBJ databases">
        <authorList>
            <person name="Akdeniz Z."/>
        </authorList>
    </citation>
    <scope>NUCLEOTIDE SEQUENCE [LARGE SCALE GENOMIC DNA]</scope>
</reference>
<dbReference type="EMBL" id="CATOUU010000795">
    <property type="protein sequence ID" value="CAI9949282.1"/>
    <property type="molecule type" value="Genomic_DNA"/>
</dbReference>
<keyword evidence="4" id="KW-1185">Reference proteome</keyword>
<organism evidence="2">
    <name type="scientific">Hexamita inflata</name>
    <dbReference type="NCBI Taxonomy" id="28002"/>
    <lineage>
        <taxon>Eukaryota</taxon>
        <taxon>Metamonada</taxon>
        <taxon>Diplomonadida</taxon>
        <taxon>Hexamitidae</taxon>
        <taxon>Hexamitinae</taxon>
        <taxon>Hexamita</taxon>
    </lineage>
</organism>
<dbReference type="Proteomes" id="UP001642409">
    <property type="component" value="Unassembled WGS sequence"/>
</dbReference>
<sequence>MQFVLYSYQAMTCVSTGTLTSLGAITVTERCQHDMACVKFSQQNAVHAYLVKFLNVTLPEIKLMTGDVCGIYTPTETNFCNTQCNNTCVVFPTAFRFFSALLNNDNIPEQSMPVTEGTMYCPMTSNKTTNWILIGTVIAGIILFVLVGGIIFYFVKKNHVAAPKARKPKKTTTTMAFSGYV</sequence>
<evidence type="ECO:0000256" key="1">
    <source>
        <dbReference type="SAM" id="Phobius"/>
    </source>
</evidence>
<gene>
    <name evidence="2" type="ORF">HINF_LOCUS36927</name>
    <name evidence="3" type="ORF">HINF_LOCUS68326</name>
</gene>
<evidence type="ECO:0000313" key="4">
    <source>
        <dbReference type="Proteomes" id="UP001642409"/>
    </source>
</evidence>
<comment type="caution">
    <text evidence="2">The sequence shown here is derived from an EMBL/GenBank/DDBJ whole genome shotgun (WGS) entry which is preliminary data.</text>
</comment>
<evidence type="ECO:0000313" key="2">
    <source>
        <dbReference type="EMBL" id="CAI9949282.1"/>
    </source>
</evidence>
<dbReference type="AlphaFoldDB" id="A0AA86Q4G6"/>
<keyword evidence="1" id="KW-1133">Transmembrane helix</keyword>
<keyword evidence="1" id="KW-0472">Membrane</keyword>
<proteinExistence type="predicted"/>
<evidence type="ECO:0000313" key="3">
    <source>
        <dbReference type="EMBL" id="CAL6096221.1"/>
    </source>
</evidence>
<protein>
    <submittedName>
        <fullName evidence="3">Hypothetical_protein</fullName>
    </submittedName>
</protein>
<feature type="transmembrane region" description="Helical" evidence="1">
    <location>
        <begin position="131"/>
        <end position="155"/>
    </location>
</feature>